<dbReference type="SUPFAM" id="SSF51735">
    <property type="entry name" value="NAD(P)-binding Rossmann-fold domains"/>
    <property type="match status" value="1"/>
</dbReference>
<dbReference type="InterPro" id="IPR011032">
    <property type="entry name" value="GroES-like_sf"/>
</dbReference>
<dbReference type="Gene3D" id="3.90.180.10">
    <property type="entry name" value="Medium-chain alcohol dehydrogenases, catalytic domain"/>
    <property type="match status" value="1"/>
</dbReference>
<keyword evidence="4" id="KW-0560">Oxidoreductase</keyword>
<gene>
    <name evidence="7" type="ORF">FGL98_07355</name>
</gene>
<dbReference type="Pfam" id="PF16912">
    <property type="entry name" value="Glu_dehyd_C"/>
    <property type="match status" value="1"/>
</dbReference>
<dbReference type="GO" id="GO:0046872">
    <property type="term" value="F:metal ion binding"/>
    <property type="evidence" value="ECO:0007669"/>
    <property type="project" value="UniProtKB-KW"/>
</dbReference>
<evidence type="ECO:0000256" key="3">
    <source>
        <dbReference type="ARBA" id="ARBA00022833"/>
    </source>
</evidence>
<keyword evidence="2" id="KW-0479">Metal-binding</keyword>
<dbReference type="EMBL" id="VCQV01000007">
    <property type="protein sequence ID" value="TWP37216.1"/>
    <property type="molecule type" value="Genomic_DNA"/>
</dbReference>
<dbReference type="InterPro" id="IPR031640">
    <property type="entry name" value="Glu_dehyd_C"/>
</dbReference>
<dbReference type="Pfam" id="PF08240">
    <property type="entry name" value="ADH_N"/>
    <property type="match status" value="1"/>
</dbReference>
<comment type="cofactor">
    <cofactor evidence="1">
        <name>Zn(2+)</name>
        <dbReference type="ChEBI" id="CHEBI:29105"/>
    </cofactor>
</comment>
<reference evidence="7 8" key="1">
    <citation type="submission" date="2019-05" db="EMBL/GenBank/DDBJ databases">
        <authorList>
            <person name="Lee S.D."/>
        </authorList>
    </citation>
    <scope>NUCLEOTIDE SEQUENCE [LARGE SCALE GENOMIC DNA]</scope>
    <source>
        <strain evidence="7 8">C5-26</strain>
    </source>
</reference>
<evidence type="ECO:0000256" key="4">
    <source>
        <dbReference type="ARBA" id="ARBA00023002"/>
    </source>
</evidence>
<dbReference type="SUPFAM" id="SSF50129">
    <property type="entry name" value="GroES-like"/>
    <property type="match status" value="1"/>
</dbReference>
<dbReference type="Gene3D" id="3.40.50.720">
    <property type="entry name" value="NAD(P)-binding Rossmann-like Domain"/>
    <property type="match status" value="1"/>
</dbReference>
<dbReference type="InterPro" id="IPR036291">
    <property type="entry name" value="NAD(P)-bd_dom_sf"/>
</dbReference>
<reference evidence="7 8" key="2">
    <citation type="submission" date="2019-08" db="EMBL/GenBank/DDBJ databases">
        <title>Jejuicoccus antrihumi gen. nov., sp. nov., a new member of the family Dermacoccaceae isolated from a cave.</title>
        <authorList>
            <person name="Schumann P."/>
            <person name="Kim I.S."/>
        </authorList>
    </citation>
    <scope>NUCLEOTIDE SEQUENCE [LARGE SCALE GENOMIC DNA]</scope>
    <source>
        <strain evidence="7 8">C5-26</strain>
    </source>
</reference>
<dbReference type="CDD" id="cd08230">
    <property type="entry name" value="glucose_DH"/>
    <property type="match status" value="1"/>
</dbReference>
<dbReference type="InterPro" id="IPR013154">
    <property type="entry name" value="ADH-like_N"/>
</dbReference>
<feature type="domain" description="Glucose dehydrogenase C-terminal" evidence="6">
    <location>
        <begin position="145"/>
        <end position="347"/>
    </location>
</feature>
<dbReference type="AlphaFoldDB" id="A0A563E3W9"/>
<evidence type="ECO:0000259" key="6">
    <source>
        <dbReference type="Pfam" id="PF16912"/>
    </source>
</evidence>
<dbReference type="RefSeq" id="WP_146316085.1">
    <property type="nucleotide sequence ID" value="NZ_VCQV01000007.1"/>
</dbReference>
<keyword evidence="8" id="KW-1185">Reference proteome</keyword>
<protein>
    <submittedName>
        <fullName evidence="7">Theronine dehydrogenase</fullName>
    </submittedName>
</protein>
<sequence length="350" mass="37245">MRALTVVPMKKNSLEVKDMPAPDEGLGDLLVQGLAVGVCGTDHELAEGLYGWAPEGSDRLIIGHEGLGKVIDAPDGSGFSAGDLVVSIVRMPDPVPCGACAHGEWDMCRNGKYTEHGIKELHGFAAEQWRVQSKHTVKLDPSLQSVGMLLEPTTVVAKAWEQVDRVGGRGWFDPKSVLITGAGPIGQLGAMIGAQRGMDVHVLDRMTDGPKPQLVADLGATYHSDPVDEVLKKVRPEVIIEGTGAVPVIKAALQDSQPYTITVLTGISNPGTETPLDLGALNRDLVLDNGAVVGSVNANRRHYEAGAKALAAADRGWLERLVTRRVPLEKFAEAFKPAQNDVKVVLTIGD</sequence>
<feature type="domain" description="Alcohol dehydrogenase-like N-terminal" evidence="5">
    <location>
        <begin position="27"/>
        <end position="140"/>
    </location>
</feature>
<dbReference type="OrthoDB" id="9797931at2"/>
<proteinExistence type="predicted"/>
<dbReference type="Proteomes" id="UP000320244">
    <property type="component" value="Unassembled WGS sequence"/>
</dbReference>
<dbReference type="PANTHER" id="PTHR43189">
    <property type="entry name" value="ZINC-TYPE ALCOHOL DEHYDROGENASE-LIKE PROTEIN C1198.01-RELATED"/>
    <property type="match status" value="1"/>
</dbReference>
<evidence type="ECO:0000313" key="7">
    <source>
        <dbReference type="EMBL" id="TWP37216.1"/>
    </source>
</evidence>
<name>A0A563E3W9_9MICO</name>
<dbReference type="PANTHER" id="PTHR43189:SF2">
    <property type="entry name" value="GLUCOSE 1-DEHYDROGENASE"/>
    <property type="match status" value="1"/>
</dbReference>
<keyword evidence="3" id="KW-0862">Zinc</keyword>
<evidence type="ECO:0000256" key="2">
    <source>
        <dbReference type="ARBA" id="ARBA00022723"/>
    </source>
</evidence>
<evidence type="ECO:0000256" key="1">
    <source>
        <dbReference type="ARBA" id="ARBA00001947"/>
    </source>
</evidence>
<accession>A0A563E3W9</accession>
<dbReference type="GO" id="GO:0016491">
    <property type="term" value="F:oxidoreductase activity"/>
    <property type="evidence" value="ECO:0007669"/>
    <property type="project" value="UniProtKB-KW"/>
</dbReference>
<comment type="caution">
    <text evidence="7">The sequence shown here is derived from an EMBL/GenBank/DDBJ whole genome shotgun (WGS) entry which is preliminary data.</text>
</comment>
<evidence type="ECO:0000259" key="5">
    <source>
        <dbReference type="Pfam" id="PF08240"/>
    </source>
</evidence>
<evidence type="ECO:0000313" key="8">
    <source>
        <dbReference type="Proteomes" id="UP000320244"/>
    </source>
</evidence>
<organism evidence="7 8">
    <name type="scientific">Leekyejoonella antrihumi</name>
    <dbReference type="NCBI Taxonomy" id="1660198"/>
    <lineage>
        <taxon>Bacteria</taxon>
        <taxon>Bacillati</taxon>
        <taxon>Actinomycetota</taxon>
        <taxon>Actinomycetes</taxon>
        <taxon>Micrococcales</taxon>
        <taxon>Dermacoccaceae</taxon>
        <taxon>Leekyejoonella</taxon>
    </lineage>
</organism>